<dbReference type="Gramene" id="CDY11724">
    <property type="protein sequence ID" value="CDY11724"/>
    <property type="gene ID" value="GSBRNA2T00049931001"/>
</dbReference>
<dbReference type="PANTHER" id="PTHR12506">
    <property type="entry name" value="PROTEIN PHOSPHATASE RELATED"/>
    <property type="match status" value="1"/>
</dbReference>
<evidence type="ECO:0000256" key="6">
    <source>
        <dbReference type="SAM" id="MobiDB-lite"/>
    </source>
</evidence>
<dbReference type="GO" id="GO:0003677">
    <property type="term" value="F:DNA binding"/>
    <property type="evidence" value="ECO:0007669"/>
    <property type="project" value="UniProtKB-KW"/>
</dbReference>
<name>A0A078FFI2_BRANA</name>
<feature type="region of interest" description="Disordered" evidence="6">
    <location>
        <begin position="1"/>
        <end position="34"/>
    </location>
</feature>
<dbReference type="SUPFAM" id="SSF90229">
    <property type="entry name" value="CCCH zinc finger"/>
    <property type="match status" value="1"/>
</dbReference>
<protein>
    <submittedName>
        <fullName evidence="8">(rape) hypothetical protein</fullName>
    </submittedName>
    <submittedName>
        <fullName evidence="9">BnaC06g13320D protein</fullName>
    </submittedName>
</protein>
<sequence length="71" mass="8070">MSGQEIPERSKQQNSMTRSPREPPCDLNENGLPVRPNQTICPHYNMFGLCKLGPTCRFDHSTKPPSSDRKQ</sequence>
<dbReference type="Proteomes" id="UP000028999">
    <property type="component" value="Unassembled WGS sequence"/>
</dbReference>
<dbReference type="AlphaFoldDB" id="A0A078FFI2"/>
<keyword evidence="2 5" id="KW-0863">Zinc-finger</keyword>
<dbReference type="Proteomes" id="UP001295469">
    <property type="component" value="Chromosome C06"/>
</dbReference>
<dbReference type="STRING" id="3708.A0A078FFI2"/>
<dbReference type="GO" id="GO:0008270">
    <property type="term" value="F:zinc ion binding"/>
    <property type="evidence" value="ECO:0007669"/>
    <property type="project" value="UniProtKB-KW"/>
</dbReference>
<accession>A0A078FFI2</accession>
<dbReference type="InterPro" id="IPR050974">
    <property type="entry name" value="Plant_ZF_CCCH"/>
</dbReference>
<dbReference type="InterPro" id="IPR036855">
    <property type="entry name" value="Znf_CCCH_sf"/>
</dbReference>
<dbReference type="OMA" id="PREPPCD"/>
<reference evidence="9" key="2">
    <citation type="submission" date="2014-06" db="EMBL/GenBank/DDBJ databases">
        <authorList>
            <person name="Genoscope - CEA"/>
        </authorList>
    </citation>
    <scope>NUCLEOTIDE SEQUENCE</scope>
</reference>
<keyword evidence="1 5" id="KW-0479">Metal-binding</keyword>
<evidence type="ECO:0000256" key="2">
    <source>
        <dbReference type="ARBA" id="ARBA00022771"/>
    </source>
</evidence>
<evidence type="ECO:0000256" key="3">
    <source>
        <dbReference type="ARBA" id="ARBA00022833"/>
    </source>
</evidence>
<feature type="domain" description="C3H1-type" evidence="7">
    <location>
        <begin position="35"/>
        <end position="63"/>
    </location>
</feature>
<evidence type="ECO:0000313" key="8">
    <source>
        <dbReference type="EMBL" id="CAF2058013.1"/>
    </source>
</evidence>
<proteinExistence type="predicted"/>
<dbReference type="Gene3D" id="6.10.250.3220">
    <property type="match status" value="1"/>
</dbReference>
<feature type="compositionally biased region" description="Basic and acidic residues" evidence="6">
    <location>
        <begin position="1"/>
        <end position="11"/>
    </location>
</feature>
<evidence type="ECO:0000256" key="5">
    <source>
        <dbReference type="PROSITE-ProRule" id="PRU00723"/>
    </source>
</evidence>
<dbReference type="EMBL" id="LK032013">
    <property type="protein sequence ID" value="CDY11724.1"/>
    <property type="molecule type" value="Genomic_DNA"/>
</dbReference>
<evidence type="ECO:0000256" key="1">
    <source>
        <dbReference type="ARBA" id="ARBA00022723"/>
    </source>
</evidence>
<keyword evidence="4" id="KW-0238">DNA-binding</keyword>
<dbReference type="InterPro" id="IPR000571">
    <property type="entry name" value="Znf_CCCH"/>
</dbReference>
<dbReference type="Pfam" id="PF00642">
    <property type="entry name" value="zf-CCCH"/>
    <property type="match status" value="1"/>
</dbReference>
<dbReference type="PROSITE" id="PS50103">
    <property type="entry name" value="ZF_C3H1"/>
    <property type="match status" value="1"/>
</dbReference>
<evidence type="ECO:0000259" key="7">
    <source>
        <dbReference type="PROSITE" id="PS50103"/>
    </source>
</evidence>
<keyword evidence="10" id="KW-1185">Reference proteome</keyword>
<feature type="zinc finger region" description="C3H1-type" evidence="5">
    <location>
        <begin position="35"/>
        <end position="63"/>
    </location>
</feature>
<dbReference type="EMBL" id="HG994370">
    <property type="protein sequence ID" value="CAF2058013.1"/>
    <property type="molecule type" value="Genomic_DNA"/>
</dbReference>
<evidence type="ECO:0000313" key="9">
    <source>
        <dbReference type="EMBL" id="CDY11724.1"/>
    </source>
</evidence>
<evidence type="ECO:0000313" key="10">
    <source>
        <dbReference type="Proteomes" id="UP000028999"/>
    </source>
</evidence>
<dbReference type="PANTHER" id="PTHR12506:SF50">
    <property type="entry name" value="ZINC FINGER CCCH DOMAIN-CONTAINING PROTEIN 26"/>
    <property type="match status" value="1"/>
</dbReference>
<dbReference type="GO" id="GO:0003729">
    <property type="term" value="F:mRNA binding"/>
    <property type="evidence" value="ECO:0007669"/>
    <property type="project" value="UniProtKB-ARBA"/>
</dbReference>
<dbReference type="PaxDb" id="3708-A0A078FFI2"/>
<dbReference type="SMART" id="SM00356">
    <property type="entry name" value="ZnF_C3H1"/>
    <property type="match status" value="1"/>
</dbReference>
<keyword evidence="3 5" id="KW-0862">Zinc</keyword>
<reference evidence="9 10" key="1">
    <citation type="journal article" date="2014" name="Science">
        <title>Plant genetics. Early allopolyploid evolution in the post-Neolithic Brassica napus oilseed genome.</title>
        <authorList>
            <person name="Chalhoub B."/>
            <person name="Denoeud F."/>
            <person name="Liu S."/>
            <person name="Parkin I.A."/>
            <person name="Tang H."/>
            <person name="Wang X."/>
            <person name="Chiquet J."/>
            <person name="Belcram H."/>
            <person name="Tong C."/>
            <person name="Samans B."/>
            <person name="Correa M."/>
            <person name="Da Silva C."/>
            <person name="Just J."/>
            <person name="Falentin C."/>
            <person name="Koh C.S."/>
            <person name="Le Clainche I."/>
            <person name="Bernard M."/>
            <person name="Bento P."/>
            <person name="Noel B."/>
            <person name="Labadie K."/>
            <person name="Alberti A."/>
            <person name="Charles M."/>
            <person name="Arnaud D."/>
            <person name="Guo H."/>
            <person name="Daviaud C."/>
            <person name="Alamery S."/>
            <person name="Jabbari K."/>
            <person name="Zhao M."/>
            <person name="Edger P.P."/>
            <person name="Chelaifa H."/>
            <person name="Tack D."/>
            <person name="Lassalle G."/>
            <person name="Mestiri I."/>
            <person name="Schnel N."/>
            <person name="Le Paslier M.C."/>
            <person name="Fan G."/>
            <person name="Renault V."/>
            <person name="Bayer P.E."/>
            <person name="Golicz A.A."/>
            <person name="Manoli S."/>
            <person name="Lee T.H."/>
            <person name="Thi V.H."/>
            <person name="Chalabi S."/>
            <person name="Hu Q."/>
            <person name="Fan C."/>
            <person name="Tollenaere R."/>
            <person name="Lu Y."/>
            <person name="Battail C."/>
            <person name="Shen J."/>
            <person name="Sidebottom C.H."/>
            <person name="Wang X."/>
            <person name="Canaguier A."/>
            <person name="Chauveau A."/>
            <person name="Berard A."/>
            <person name="Deniot G."/>
            <person name="Guan M."/>
            <person name="Liu Z."/>
            <person name="Sun F."/>
            <person name="Lim Y.P."/>
            <person name="Lyons E."/>
            <person name="Town C.D."/>
            <person name="Bancroft I."/>
            <person name="Wang X."/>
            <person name="Meng J."/>
            <person name="Ma J."/>
            <person name="Pires J.C."/>
            <person name="King G.J."/>
            <person name="Brunel D."/>
            <person name="Delourme R."/>
            <person name="Renard M."/>
            <person name="Aury J.M."/>
            <person name="Adams K.L."/>
            <person name="Batley J."/>
            <person name="Snowdon R.J."/>
            <person name="Tost J."/>
            <person name="Edwards D."/>
            <person name="Zhou Y."/>
            <person name="Hua W."/>
            <person name="Sharpe A.G."/>
            <person name="Paterson A.H."/>
            <person name="Guan C."/>
            <person name="Wincker P."/>
        </authorList>
    </citation>
    <scope>NUCLEOTIDE SEQUENCE [LARGE SCALE GENOMIC DNA]</scope>
    <source>
        <strain evidence="10">cv. Darmor-bzh</strain>
    </source>
</reference>
<gene>
    <name evidence="9" type="primary">BnaC06g13320D</name>
    <name evidence="8" type="ORF">DARMORV10_C06P19490.1</name>
    <name evidence="9" type="ORF">GSBRNA2T00049931001</name>
</gene>
<evidence type="ECO:0000256" key="4">
    <source>
        <dbReference type="ARBA" id="ARBA00023125"/>
    </source>
</evidence>
<organism evidence="9 10">
    <name type="scientific">Brassica napus</name>
    <name type="common">Rape</name>
    <dbReference type="NCBI Taxonomy" id="3708"/>
    <lineage>
        <taxon>Eukaryota</taxon>
        <taxon>Viridiplantae</taxon>
        <taxon>Streptophyta</taxon>
        <taxon>Embryophyta</taxon>
        <taxon>Tracheophyta</taxon>
        <taxon>Spermatophyta</taxon>
        <taxon>Magnoliopsida</taxon>
        <taxon>eudicotyledons</taxon>
        <taxon>Gunneridae</taxon>
        <taxon>Pentapetalae</taxon>
        <taxon>rosids</taxon>
        <taxon>malvids</taxon>
        <taxon>Brassicales</taxon>
        <taxon>Brassicaceae</taxon>
        <taxon>Brassiceae</taxon>
        <taxon>Brassica</taxon>
    </lineage>
</organism>
<reference evidence="8" key="3">
    <citation type="submission" date="2021-01" db="EMBL/GenBank/DDBJ databases">
        <authorList>
            <consortium name="Genoscope - CEA"/>
            <person name="William W."/>
        </authorList>
    </citation>
    <scope>NUCLEOTIDE SEQUENCE</scope>
</reference>